<dbReference type="STRING" id="1230456.C468_15881"/>
<organism evidence="4 5">
    <name type="scientific">Halorubrum kocurii JCM 14978</name>
    <dbReference type="NCBI Taxonomy" id="1230456"/>
    <lineage>
        <taxon>Archaea</taxon>
        <taxon>Methanobacteriati</taxon>
        <taxon>Methanobacteriota</taxon>
        <taxon>Stenosarchaea group</taxon>
        <taxon>Halobacteria</taxon>
        <taxon>Halobacteriales</taxon>
        <taxon>Haloferacaceae</taxon>
        <taxon>Halorubrum</taxon>
    </lineage>
</organism>
<dbReference type="SUPFAM" id="SSF56801">
    <property type="entry name" value="Acetyl-CoA synthetase-like"/>
    <property type="match status" value="1"/>
</dbReference>
<accession>M0NME4</accession>
<dbReference type="PANTHER" id="PTHR43201">
    <property type="entry name" value="ACYL-COA SYNTHETASE"/>
    <property type="match status" value="1"/>
</dbReference>
<comment type="caution">
    <text evidence="4">The sequence shown here is derived from an EMBL/GenBank/DDBJ whole genome shotgun (WGS) entry which is preliminary data.</text>
</comment>
<reference evidence="4 5" key="1">
    <citation type="journal article" date="2014" name="PLoS Genet.">
        <title>Phylogenetically driven sequencing of extremely halophilic archaea reveals strategies for static and dynamic osmo-response.</title>
        <authorList>
            <person name="Becker E.A."/>
            <person name="Seitzer P.M."/>
            <person name="Tritt A."/>
            <person name="Larsen D."/>
            <person name="Krusor M."/>
            <person name="Yao A.I."/>
            <person name="Wu D."/>
            <person name="Madern D."/>
            <person name="Eisen J.A."/>
            <person name="Darling A.E."/>
            <person name="Facciotti M.T."/>
        </authorList>
    </citation>
    <scope>NUCLEOTIDE SEQUENCE [LARGE SCALE GENOMIC DNA]</scope>
    <source>
        <strain evidence="4 5">JCM 14978</strain>
    </source>
</reference>
<feature type="compositionally biased region" description="Acidic residues" evidence="3">
    <location>
        <begin position="328"/>
        <end position="349"/>
    </location>
</feature>
<proteinExistence type="inferred from homology"/>
<feature type="non-terminal residue" evidence="4">
    <location>
        <position position="1"/>
    </location>
</feature>
<dbReference type="Gene3D" id="3.40.50.12780">
    <property type="entry name" value="N-terminal domain of ligase-like"/>
    <property type="match status" value="1"/>
</dbReference>
<dbReference type="PANTHER" id="PTHR43201:SF5">
    <property type="entry name" value="MEDIUM-CHAIN ACYL-COA LIGASE ACSF2, MITOCHONDRIAL"/>
    <property type="match status" value="1"/>
</dbReference>
<dbReference type="EMBL" id="AOJH01000097">
    <property type="protein sequence ID" value="EMA58329.1"/>
    <property type="molecule type" value="Genomic_DNA"/>
</dbReference>
<feature type="region of interest" description="Disordered" evidence="3">
    <location>
        <begin position="134"/>
        <end position="203"/>
    </location>
</feature>
<feature type="region of interest" description="Disordered" evidence="3">
    <location>
        <begin position="229"/>
        <end position="356"/>
    </location>
</feature>
<dbReference type="InterPro" id="IPR042099">
    <property type="entry name" value="ANL_N_sf"/>
</dbReference>
<feature type="compositionally biased region" description="Basic and acidic residues" evidence="3">
    <location>
        <begin position="311"/>
        <end position="327"/>
    </location>
</feature>
<dbReference type="Gene3D" id="3.30.300.30">
    <property type="match status" value="1"/>
</dbReference>
<feature type="compositionally biased region" description="Acidic residues" evidence="3">
    <location>
        <begin position="187"/>
        <end position="196"/>
    </location>
</feature>
<dbReference type="GO" id="GO:0031956">
    <property type="term" value="F:medium-chain fatty acid-CoA ligase activity"/>
    <property type="evidence" value="ECO:0007669"/>
    <property type="project" value="TreeGrafter"/>
</dbReference>
<protein>
    <submittedName>
        <fullName evidence="4">AMP-dependent synthetase and ligase</fullName>
    </submittedName>
</protein>
<dbReference type="AlphaFoldDB" id="M0NME4"/>
<feature type="compositionally biased region" description="Acidic residues" evidence="3">
    <location>
        <begin position="1"/>
        <end position="25"/>
    </location>
</feature>
<dbReference type="PATRIC" id="fig|1230456.3.peg.3164"/>
<feature type="compositionally biased region" description="Basic and acidic residues" evidence="3">
    <location>
        <begin position="237"/>
        <end position="257"/>
    </location>
</feature>
<dbReference type="InterPro" id="IPR045851">
    <property type="entry name" value="AMP-bd_C_sf"/>
</dbReference>
<evidence type="ECO:0000313" key="5">
    <source>
        <dbReference type="Proteomes" id="UP000011546"/>
    </source>
</evidence>
<feature type="region of interest" description="Disordered" evidence="3">
    <location>
        <begin position="1"/>
        <end position="47"/>
    </location>
</feature>
<evidence type="ECO:0000256" key="2">
    <source>
        <dbReference type="ARBA" id="ARBA00022598"/>
    </source>
</evidence>
<name>M0NME4_9EURY</name>
<feature type="compositionally biased region" description="Basic and acidic residues" evidence="3">
    <location>
        <begin position="176"/>
        <end position="186"/>
    </location>
</feature>
<comment type="similarity">
    <text evidence="1">Belongs to the ATP-dependent AMP-binding enzyme family.</text>
</comment>
<sequence>ESDDGDEESDGGAGGESDDGDEESDGGAGGENGGAGGPEGGDESAAVLDRSAFGLHGLHTGDVGRFDEDGYLYVLNRLDDRIVTGGENVEPGEVVDVLREFPPVEDAAMVGLDDDVWGERVSVLLAVGDRLRDTGTTAAGADDKGTEGDEVTEGDESAADERGRGNADDAEPDNGDADRSDSNREDTEGDESDEGDAVPLVDENQLVSFARDRLAGFKIPKTVAYVDELPRTVSGTVDREAVRRILRERGHDPRGDADLEAAGFEPAEPTEPSDATESDGADEPDEAAESDGADEPDEAAESDGADEEDGGDGRGNGEARDADRDAVDDGEANTNDDGDTGEPIDDGDDAASARSD</sequence>
<evidence type="ECO:0000313" key="4">
    <source>
        <dbReference type="EMBL" id="EMA58329.1"/>
    </source>
</evidence>
<evidence type="ECO:0000256" key="3">
    <source>
        <dbReference type="SAM" id="MobiDB-lite"/>
    </source>
</evidence>
<feature type="compositionally biased region" description="Gly residues" evidence="3">
    <location>
        <begin position="26"/>
        <end position="39"/>
    </location>
</feature>
<dbReference type="Proteomes" id="UP000011546">
    <property type="component" value="Unassembled WGS sequence"/>
</dbReference>
<feature type="compositionally biased region" description="Acidic residues" evidence="3">
    <location>
        <begin position="274"/>
        <end position="310"/>
    </location>
</feature>
<keyword evidence="5" id="KW-1185">Reference proteome</keyword>
<feature type="compositionally biased region" description="Acidic residues" evidence="3">
    <location>
        <begin position="148"/>
        <end position="158"/>
    </location>
</feature>
<keyword evidence="2 4" id="KW-0436">Ligase</keyword>
<gene>
    <name evidence="4" type="ORF">C468_15881</name>
</gene>
<dbReference type="GO" id="GO:0006631">
    <property type="term" value="P:fatty acid metabolic process"/>
    <property type="evidence" value="ECO:0007669"/>
    <property type="project" value="TreeGrafter"/>
</dbReference>
<evidence type="ECO:0000256" key="1">
    <source>
        <dbReference type="ARBA" id="ARBA00006432"/>
    </source>
</evidence>